<proteinExistence type="predicted"/>
<feature type="transmembrane region" description="Helical" evidence="5">
    <location>
        <begin position="74"/>
        <end position="93"/>
    </location>
</feature>
<feature type="transmembrane region" description="Helical" evidence="5">
    <location>
        <begin position="99"/>
        <end position="117"/>
    </location>
</feature>
<evidence type="ECO:0000256" key="5">
    <source>
        <dbReference type="SAM" id="Phobius"/>
    </source>
</evidence>
<keyword evidence="2 5" id="KW-0812">Transmembrane</keyword>
<dbReference type="Pfam" id="PF05105">
    <property type="entry name" value="Phage_holin_4_1"/>
    <property type="match status" value="1"/>
</dbReference>
<keyword evidence="4 5" id="KW-0472">Membrane</keyword>
<dbReference type="STRING" id="573061.Clocel_2425"/>
<name>D9SQ02_CLOC7</name>
<keyword evidence="3 5" id="KW-1133">Transmembrane helix</keyword>
<protein>
    <submittedName>
        <fullName evidence="6">Toxin secretion/phage lysis holin</fullName>
    </submittedName>
</protein>
<dbReference type="InterPro" id="IPR006480">
    <property type="entry name" value="Phage_holin_4_1"/>
</dbReference>
<feature type="transmembrane region" description="Helical" evidence="5">
    <location>
        <begin position="7"/>
        <end position="26"/>
    </location>
</feature>
<evidence type="ECO:0000313" key="7">
    <source>
        <dbReference type="Proteomes" id="UP000002730"/>
    </source>
</evidence>
<dbReference type="OrthoDB" id="88184at2"/>
<gene>
    <name evidence="6" type="ordered locus">Clocel_2425</name>
</gene>
<dbReference type="Proteomes" id="UP000002730">
    <property type="component" value="Chromosome"/>
</dbReference>
<organism evidence="6 7">
    <name type="scientific">Clostridium cellulovorans (strain ATCC 35296 / DSM 3052 / OCM 3 / 743B)</name>
    <dbReference type="NCBI Taxonomy" id="573061"/>
    <lineage>
        <taxon>Bacteria</taxon>
        <taxon>Bacillati</taxon>
        <taxon>Bacillota</taxon>
        <taxon>Clostridia</taxon>
        <taxon>Eubacteriales</taxon>
        <taxon>Clostridiaceae</taxon>
        <taxon>Clostridium</taxon>
    </lineage>
</organism>
<accession>D9SQ02</accession>
<evidence type="ECO:0000256" key="1">
    <source>
        <dbReference type="ARBA" id="ARBA00004141"/>
    </source>
</evidence>
<feature type="transmembrane region" description="Helical" evidence="5">
    <location>
        <begin position="32"/>
        <end position="54"/>
    </location>
</feature>
<dbReference type="HOGENOM" id="CLU_125939_1_0_9"/>
<evidence type="ECO:0000256" key="3">
    <source>
        <dbReference type="ARBA" id="ARBA00022989"/>
    </source>
</evidence>
<keyword evidence="7" id="KW-1185">Reference proteome</keyword>
<evidence type="ECO:0000256" key="4">
    <source>
        <dbReference type="ARBA" id="ARBA00023136"/>
    </source>
</evidence>
<sequence>MDKFINIKTGLFAVVAVFGGMFSDVLGGFDKILMALLICMIADYITGLIVALVFKNSTKTETGAAQSKAGFIGIVKKIFVLILIVVINQIDIVTNTNGFLRDAAIMGFIANEVLSLIENAGLMGIKLPEAVTNAIDVLKNKSESRE</sequence>
<dbReference type="NCBIfam" id="TIGR01593">
    <property type="entry name" value="holin_tox_secr"/>
    <property type="match status" value="1"/>
</dbReference>
<evidence type="ECO:0000256" key="2">
    <source>
        <dbReference type="ARBA" id="ARBA00022692"/>
    </source>
</evidence>
<dbReference type="eggNOG" id="COG4824">
    <property type="taxonomic scope" value="Bacteria"/>
</dbReference>
<reference evidence="6 7" key="1">
    <citation type="submission" date="2010-08" db="EMBL/GenBank/DDBJ databases">
        <title>Complete sequence of Clostridium cellulovorans 743B.</title>
        <authorList>
            <consortium name="US DOE Joint Genome Institute"/>
            <person name="Lucas S."/>
            <person name="Copeland A."/>
            <person name="Lapidus A."/>
            <person name="Cheng J.-F."/>
            <person name="Bruce D."/>
            <person name="Goodwin L."/>
            <person name="Pitluck S."/>
            <person name="Chertkov O."/>
            <person name="Detter J.C."/>
            <person name="Han C."/>
            <person name="Tapia R."/>
            <person name="Land M."/>
            <person name="Hauser L."/>
            <person name="Chang Y.-J."/>
            <person name="Jeffries C."/>
            <person name="Kyrpides N."/>
            <person name="Ivanova N."/>
            <person name="Mikhailova N."/>
            <person name="Hemme C.L."/>
            <person name="Woyke T."/>
        </authorList>
    </citation>
    <scope>NUCLEOTIDE SEQUENCE [LARGE SCALE GENOMIC DNA]</scope>
    <source>
        <strain evidence="7">ATCC 35296 / DSM 3052 / OCM 3 / 743B</strain>
    </source>
</reference>
<dbReference type="KEGG" id="ccb:Clocel_2425"/>
<dbReference type="GO" id="GO:0016020">
    <property type="term" value="C:membrane"/>
    <property type="evidence" value="ECO:0007669"/>
    <property type="project" value="UniProtKB-SubCell"/>
</dbReference>
<dbReference type="AlphaFoldDB" id="D9SQ02"/>
<comment type="subcellular location">
    <subcellularLocation>
        <location evidence="1">Membrane</location>
        <topology evidence="1">Multi-pass membrane protein</topology>
    </subcellularLocation>
</comment>
<dbReference type="RefSeq" id="WP_010074650.1">
    <property type="nucleotide sequence ID" value="NC_014393.1"/>
</dbReference>
<evidence type="ECO:0000313" key="6">
    <source>
        <dbReference type="EMBL" id="ADL52138.1"/>
    </source>
</evidence>
<dbReference type="EMBL" id="CP002160">
    <property type="protein sequence ID" value="ADL52138.1"/>
    <property type="molecule type" value="Genomic_DNA"/>
</dbReference>